<sequence>MAKTVYLAYKGIFSSRLVPPSSSWISFGSSRSFAMASTHLPSPLRPFTLADESCPFIVRGPAALQTAHNPLDFELYRNVFNVEEQSIWAKFLLSILDSNKPPDSSKTKPREIPAKTKSAPGFKPAESYDFEPGEPGMVLSDYRLQEIYGLDQFSDPLIRPLLDRLLALRPRPSSIVGHILHLGPNGQIAPHLDNPCDSGPISLSLGLGGPKVMHLLADEKGKDVAYKILLEPGSVYLHRDSVRYRLCHAFPHLDEFSGKFVGGSQRLSLILRLKNIHTCFLYSRIRA</sequence>
<dbReference type="OrthoDB" id="28127at2759"/>
<dbReference type="Proteomes" id="UP000001072">
    <property type="component" value="Unassembled WGS sequence"/>
</dbReference>
<organism evidence="3">
    <name type="scientific">Melampsora larici-populina (strain 98AG31 / pathotype 3-4-7)</name>
    <name type="common">Poplar leaf rust fungus</name>
    <dbReference type="NCBI Taxonomy" id="747676"/>
    <lineage>
        <taxon>Eukaryota</taxon>
        <taxon>Fungi</taxon>
        <taxon>Dikarya</taxon>
        <taxon>Basidiomycota</taxon>
        <taxon>Pucciniomycotina</taxon>
        <taxon>Pucciniomycetes</taxon>
        <taxon>Pucciniales</taxon>
        <taxon>Melampsoraceae</taxon>
        <taxon>Melampsora</taxon>
    </lineage>
</organism>
<dbReference type="KEGG" id="mlr:MELLADRAFT_88005"/>
<dbReference type="PANTHER" id="PTHR21052:SF0">
    <property type="entry name" value="ALPHA-KETOGLUTARATE-DEPENDENT DIOXYGENASE ALKB HOMOLOG 7, MITOCHONDRIAL"/>
    <property type="match status" value="1"/>
</dbReference>
<feature type="region of interest" description="Disordered" evidence="1">
    <location>
        <begin position="101"/>
        <end position="127"/>
    </location>
</feature>
<reference evidence="3" key="1">
    <citation type="journal article" date="2011" name="Proc. Natl. Acad. Sci. U.S.A.">
        <title>Obligate biotrophy features unraveled by the genomic analysis of rust fungi.</title>
        <authorList>
            <person name="Duplessis S."/>
            <person name="Cuomo C.A."/>
            <person name="Lin Y.-C."/>
            <person name="Aerts A."/>
            <person name="Tisserant E."/>
            <person name="Veneault-Fourrey C."/>
            <person name="Joly D.L."/>
            <person name="Hacquard S."/>
            <person name="Amselem J."/>
            <person name="Cantarel B.L."/>
            <person name="Chiu R."/>
            <person name="Coutinho P.M."/>
            <person name="Feau N."/>
            <person name="Field M."/>
            <person name="Frey P."/>
            <person name="Gelhaye E."/>
            <person name="Goldberg J."/>
            <person name="Grabherr M.G."/>
            <person name="Kodira C.D."/>
            <person name="Kohler A."/>
            <person name="Kuees U."/>
            <person name="Lindquist E.A."/>
            <person name="Lucas S.M."/>
            <person name="Mago R."/>
            <person name="Mauceli E."/>
            <person name="Morin E."/>
            <person name="Murat C."/>
            <person name="Pangilinan J.L."/>
            <person name="Park R."/>
            <person name="Pearson M."/>
            <person name="Quesneville H."/>
            <person name="Rouhier N."/>
            <person name="Sakthikumar S."/>
            <person name="Salamov A.A."/>
            <person name="Schmutz J."/>
            <person name="Selles B."/>
            <person name="Shapiro H."/>
            <person name="Tanguay P."/>
            <person name="Tuskan G.A."/>
            <person name="Henrissat B."/>
            <person name="Van de Peer Y."/>
            <person name="Rouze P."/>
            <person name="Ellis J.G."/>
            <person name="Dodds P.N."/>
            <person name="Schein J.E."/>
            <person name="Zhong S."/>
            <person name="Hamelin R.C."/>
            <person name="Grigoriev I.V."/>
            <person name="Szabo L.J."/>
            <person name="Martin F."/>
        </authorList>
    </citation>
    <scope>NUCLEOTIDE SEQUENCE [LARGE SCALE GENOMIC DNA]</scope>
    <source>
        <strain evidence="3">98AG31 / pathotype 3-4-7</strain>
    </source>
</reference>
<evidence type="ECO:0008006" key="4">
    <source>
        <dbReference type="Google" id="ProtNLM"/>
    </source>
</evidence>
<dbReference type="SUPFAM" id="SSF51197">
    <property type="entry name" value="Clavaminate synthase-like"/>
    <property type="match status" value="1"/>
</dbReference>
<proteinExistence type="predicted"/>
<feature type="compositionally biased region" description="Basic and acidic residues" evidence="1">
    <location>
        <begin position="103"/>
        <end position="114"/>
    </location>
</feature>
<dbReference type="HOGENOM" id="CLU_080229_0_0_1"/>
<dbReference type="GO" id="GO:0006631">
    <property type="term" value="P:fatty acid metabolic process"/>
    <property type="evidence" value="ECO:0007669"/>
    <property type="project" value="TreeGrafter"/>
</dbReference>
<evidence type="ECO:0000313" key="2">
    <source>
        <dbReference type="EMBL" id="EGG05335.1"/>
    </source>
</evidence>
<evidence type="ECO:0000256" key="1">
    <source>
        <dbReference type="SAM" id="MobiDB-lite"/>
    </source>
</evidence>
<evidence type="ECO:0000313" key="3">
    <source>
        <dbReference type="Proteomes" id="UP000001072"/>
    </source>
</evidence>
<dbReference type="Gene3D" id="2.60.120.590">
    <property type="entry name" value="Alpha-ketoglutarate-dependent dioxygenase AlkB-like"/>
    <property type="match status" value="1"/>
</dbReference>
<dbReference type="PANTHER" id="PTHR21052">
    <property type="entry name" value="SPERMATOGENESIS ASSOCIATED 11-RELATED"/>
    <property type="match status" value="1"/>
</dbReference>
<dbReference type="RefSeq" id="XP_007411257.1">
    <property type="nucleotide sequence ID" value="XM_007411195.1"/>
</dbReference>
<dbReference type="GeneID" id="18934730"/>
<name>F4RQ30_MELLP</name>
<gene>
    <name evidence="2" type="ORF">MELLADRAFT_88005</name>
</gene>
<dbReference type="InParanoid" id="F4RQ30"/>
<dbReference type="GO" id="GO:0006974">
    <property type="term" value="P:DNA damage response"/>
    <property type="evidence" value="ECO:0007669"/>
    <property type="project" value="InterPro"/>
</dbReference>
<protein>
    <recommendedName>
        <fullName evidence="4">Alpha-ketoglutarate-dependent dioxygenase AlkB-like domain-containing protein</fullName>
    </recommendedName>
</protein>
<accession>F4RQ30</accession>
<keyword evidence="3" id="KW-1185">Reference proteome</keyword>
<dbReference type="InterPro" id="IPR037151">
    <property type="entry name" value="AlkB-like_sf"/>
</dbReference>
<dbReference type="STRING" id="747676.F4RQ30"/>
<dbReference type="GO" id="GO:0016706">
    <property type="term" value="F:2-oxoglutarate-dependent dioxygenase activity"/>
    <property type="evidence" value="ECO:0007669"/>
    <property type="project" value="TreeGrafter"/>
</dbReference>
<dbReference type="EMBL" id="GL883113">
    <property type="protein sequence ID" value="EGG05335.1"/>
    <property type="molecule type" value="Genomic_DNA"/>
</dbReference>
<dbReference type="AlphaFoldDB" id="F4RQ30"/>
<dbReference type="GO" id="GO:0005759">
    <property type="term" value="C:mitochondrial matrix"/>
    <property type="evidence" value="ECO:0007669"/>
    <property type="project" value="TreeGrafter"/>
</dbReference>
<dbReference type="VEuPathDB" id="FungiDB:MELLADRAFT_88005"/>
<dbReference type="InterPro" id="IPR032870">
    <property type="entry name" value="ALKBH7-like"/>
</dbReference>